<proteinExistence type="predicted"/>
<reference evidence="1 2" key="1">
    <citation type="submission" date="2017-06" db="EMBL/GenBank/DDBJ databases">
        <authorList>
            <person name="Kim H.J."/>
            <person name="Triplett B.A."/>
        </authorList>
    </citation>
    <scope>NUCLEOTIDE SEQUENCE [LARGE SCALE GENOMIC DNA]</scope>
    <source>
        <strain evidence="1 2">DSM 19307</strain>
    </source>
</reference>
<name>A0A239M9E1_EKHLU</name>
<dbReference type="AlphaFoldDB" id="A0A239M9E1"/>
<organism evidence="1 2">
    <name type="scientific">Ekhidna lutea</name>
    <dbReference type="NCBI Taxonomy" id="447679"/>
    <lineage>
        <taxon>Bacteria</taxon>
        <taxon>Pseudomonadati</taxon>
        <taxon>Bacteroidota</taxon>
        <taxon>Cytophagia</taxon>
        <taxon>Cytophagales</taxon>
        <taxon>Reichenbachiellaceae</taxon>
        <taxon>Ekhidna</taxon>
    </lineage>
</organism>
<accession>A0A239M9E1</accession>
<evidence type="ECO:0000313" key="1">
    <source>
        <dbReference type="EMBL" id="SNT39366.1"/>
    </source>
</evidence>
<dbReference type="PANTHER" id="PTHR41260:SF1">
    <property type="entry name" value="PROTEIN ECSC"/>
    <property type="match status" value="1"/>
</dbReference>
<dbReference type="EMBL" id="FZPD01000008">
    <property type="protein sequence ID" value="SNT39366.1"/>
    <property type="molecule type" value="Genomic_DNA"/>
</dbReference>
<dbReference type="OrthoDB" id="1705901at2"/>
<keyword evidence="2" id="KW-1185">Reference proteome</keyword>
<dbReference type="RefSeq" id="WP_089358401.1">
    <property type="nucleotide sequence ID" value="NZ_FZPD01000008.1"/>
</dbReference>
<protein>
    <submittedName>
        <fullName evidence="1">EcsC protein family protein</fullName>
    </submittedName>
</protein>
<dbReference type="Proteomes" id="UP000198393">
    <property type="component" value="Unassembled WGS sequence"/>
</dbReference>
<sequence length="248" mass="28992">MSNSVYHQLVRSELKQWKTAMKRKPSFWNKTTKKVQKKINNIIPEKVHRAITKAIKEITRGVIFGSGFTTRKPREVHSLEETEAKIKERINFYSSSAAVEGAATGFGGFLLSLADFPLWLTLKMKMLFEIASRYGYDTKDYKERLYILYIFQLTFSSQQHRNMIFENMENWELIKEQLPDDLNSFDWRTFQLEYRDYIDLAKLLQLIPGVGAIAGALVNHRLTNKLGKTAMNAYRMRDGKFKNVKMLE</sequence>
<dbReference type="Pfam" id="PF12787">
    <property type="entry name" value="EcsC"/>
    <property type="match status" value="1"/>
</dbReference>
<dbReference type="InterPro" id="IPR024787">
    <property type="entry name" value="EcsC"/>
</dbReference>
<evidence type="ECO:0000313" key="2">
    <source>
        <dbReference type="Proteomes" id="UP000198393"/>
    </source>
</evidence>
<gene>
    <name evidence="1" type="ORF">SAMN05421640_3736</name>
</gene>
<dbReference type="PANTHER" id="PTHR41260">
    <property type="entry name" value="PROTEIN ECSC"/>
    <property type="match status" value="1"/>
</dbReference>